<evidence type="ECO:0000256" key="2">
    <source>
        <dbReference type="ARBA" id="ARBA00022723"/>
    </source>
</evidence>
<organism evidence="9 10">
    <name type="scientific">Scrofimicrobium canadense</name>
    <dbReference type="NCBI Taxonomy" id="2652290"/>
    <lineage>
        <taxon>Bacteria</taxon>
        <taxon>Bacillati</taxon>
        <taxon>Actinomycetota</taxon>
        <taxon>Actinomycetes</taxon>
        <taxon>Actinomycetales</taxon>
        <taxon>Actinomycetaceae</taxon>
        <taxon>Scrofimicrobium</taxon>
    </lineage>
</organism>
<dbReference type="InterPro" id="IPR001412">
    <property type="entry name" value="aa-tRNA-synth_I_CS"/>
</dbReference>
<keyword evidence="6 7" id="KW-0030">Aminoacyl-tRNA synthetase</keyword>
<accession>A0A6N7W483</accession>
<dbReference type="PRINTS" id="PR00987">
    <property type="entry name" value="TRNASYNTHGLU"/>
</dbReference>
<evidence type="ECO:0000313" key="9">
    <source>
        <dbReference type="EMBL" id="MSS84221.1"/>
    </source>
</evidence>
<sequence length="324" mass="36460">MRVAMRAWWTVLCRYWENPPMNAGRYAPSPSGPLHLGNLRTALIAWALARQTGRSFFLRIDDIDPGRDGAADQQIRELERLGIDWDGPVYYQAKRRELYEEVLSDLQQRGLVFPCFCSRKDIREATRAPHMPPTHYPGTCLRLTDGERREAMLSGKTPALRLKPSVTQWSIDDDFVGRFTGPVDAFVLRRGDLWPAYNLASVVDDIDLGVDQVVRGNDLLSSSPAQAYLTSLISDHPMTYVHVPLVLGPGGQRLAKRDGAVTMEDCEDLGLSTKAVFTMLSASLNVPDCDTSKDFIRRFDLNKISAKPMRIIFEKTGIPYMNRA</sequence>
<dbReference type="SUPFAM" id="SSF52374">
    <property type="entry name" value="Nucleotidylyl transferase"/>
    <property type="match status" value="1"/>
</dbReference>
<evidence type="ECO:0000256" key="3">
    <source>
        <dbReference type="ARBA" id="ARBA00022741"/>
    </source>
</evidence>
<proteinExistence type="inferred from homology"/>
<keyword evidence="4" id="KW-0862">Zinc</keyword>
<gene>
    <name evidence="9" type="ORF">FYJ24_05460</name>
</gene>
<dbReference type="PROSITE" id="PS00178">
    <property type="entry name" value="AA_TRNA_LIGASE_I"/>
    <property type="match status" value="1"/>
</dbReference>
<dbReference type="AlphaFoldDB" id="A0A6N7W483"/>
<dbReference type="GO" id="GO:0004818">
    <property type="term" value="F:glutamate-tRNA ligase activity"/>
    <property type="evidence" value="ECO:0007669"/>
    <property type="project" value="TreeGrafter"/>
</dbReference>
<dbReference type="PANTHER" id="PTHR43311">
    <property type="entry name" value="GLUTAMATE--TRNA LIGASE"/>
    <property type="match status" value="1"/>
</dbReference>
<evidence type="ECO:0000256" key="4">
    <source>
        <dbReference type="ARBA" id="ARBA00022833"/>
    </source>
</evidence>
<dbReference type="EC" id="6.1.1.-" evidence="9"/>
<dbReference type="InterPro" id="IPR014729">
    <property type="entry name" value="Rossmann-like_a/b/a_fold"/>
</dbReference>
<reference evidence="9 10" key="1">
    <citation type="submission" date="2019-08" db="EMBL/GenBank/DDBJ databases">
        <title>In-depth cultivation of the pig gut microbiome towards novel bacterial diversity and tailored functional studies.</title>
        <authorList>
            <person name="Wylensek D."/>
            <person name="Hitch T.C.A."/>
            <person name="Clavel T."/>
        </authorList>
    </citation>
    <scope>NUCLEOTIDE SEQUENCE [LARGE SCALE GENOMIC DNA]</scope>
    <source>
        <strain evidence="9 10">WB03_NA08</strain>
    </source>
</reference>
<feature type="domain" description="Glutamyl/glutaminyl-tRNA synthetase class Ib catalytic" evidence="8">
    <location>
        <begin position="25"/>
        <end position="281"/>
    </location>
</feature>
<dbReference type="Gene3D" id="3.40.50.620">
    <property type="entry name" value="HUPs"/>
    <property type="match status" value="1"/>
</dbReference>
<name>A0A6N7W483_9ACTO</name>
<evidence type="ECO:0000256" key="7">
    <source>
        <dbReference type="RuleBase" id="RU363037"/>
    </source>
</evidence>
<dbReference type="InterPro" id="IPR020058">
    <property type="entry name" value="Glu/Gln-tRNA-synth_Ib_cat-dom"/>
</dbReference>
<dbReference type="InterPro" id="IPR049940">
    <property type="entry name" value="GluQ/Sye"/>
</dbReference>
<evidence type="ECO:0000256" key="6">
    <source>
        <dbReference type="ARBA" id="ARBA00023146"/>
    </source>
</evidence>
<keyword evidence="10" id="KW-1185">Reference proteome</keyword>
<protein>
    <submittedName>
        <fullName evidence="9">tRNA glutamyl-Q(34) synthetase GluQRS</fullName>
        <ecNumber evidence="9">6.1.1.-</ecNumber>
    </submittedName>
</protein>
<dbReference type="GO" id="GO:0005524">
    <property type="term" value="F:ATP binding"/>
    <property type="evidence" value="ECO:0007669"/>
    <property type="project" value="UniProtKB-KW"/>
</dbReference>
<keyword evidence="5 7" id="KW-0067">ATP-binding</keyword>
<comment type="caution">
    <text evidence="9">The sequence shown here is derived from an EMBL/GenBank/DDBJ whole genome shotgun (WGS) entry which is preliminary data.</text>
</comment>
<dbReference type="EMBL" id="VULO01000005">
    <property type="protein sequence ID" value="MSS84221.1"/>
    <property type="molecule type" value="Genomic_DNA"/>
</dbReference>
<dbReference type="InterPro" id="IPR000924">
    <property type="entry name" value="Glu/Gln-tRNA-synth"/>
</dbReference>
<evidence type="ECO:0000313" key="10">
    <source>
        <dbReference type="Proteomes" id="UP000470875"/>
    </source>
</evidence>
<evidence type="ECO:0000259" key="8">
    <source>
        <dbReference type="Pfam" id="PF00749"/>
    </source>
</evidence>
<keyword evidence="2" id="KW-0479">Metal-binding</keyword>
<dbReference type="NCBIfam" id="NF004315">
    <property type="entry name" value="PRK05710.1-4"/>
    <property type="match status" value="1"/>
</dbReference>
<dbReference type="Proteomes" id="UP000470875">
    <property type="component" value="Unassembled WGS sequence"/>
</dbReference>
<evidence type="ECO:0000256" key="1">
    <source>
        <dbReference type="ARBA" id="ARBA00022598"/>
    </source>
</evidence>
<dbReference type="PANTHER" id="PTHR43311:SF1">
    <property type="entry name" value="GLUTAMYL-Q TRNA(ASP) SYNTHETASE"/>
    <property type="match status" value="1"/>
</dbReference>
<keyword evidence="3 7" id="KW-0547">Nucleotide-binding</keyword>
<comment type="similarity">
    <text evidence="7">Belongs to the class-I aminoacyl-tRNA synthetase family.</text>
</comment>
<dbReference type="Pfam" id="PF00749">
    <property type="entry name" value="tRNA-synt_1c"/>
    <property type="match status" value="1"/>
</dbReference>
<dbReference type="GO" id="GO:0005829">
    <property type="term" value="C:cytosol"/>
    <property type="evidence" value="ECO:0007669"/>
    <property type="project" value="TreeGrafter"/>
</dbReference>
<dbReference type="GO" id="GO:0006424">
    <property type="term" value="P:glutamyl-tRNA aminoacylation"/>
    <property type="evidence" value="ECO:0007669"/>
    <property type="project" value="TreeGrafter"/>
</dbReference>
<keyword evidence="1 7" id="KW-0436">Ligase</keyword>
<evidence type="ECO:0000256" key="5">
    <source>
        <dbReference type="ARBA" id="ARBA00022840"/>
    </source>
</evidence>
<keyword evidence="7" id="KW-0648">Protein biosynthesis</keyword>